<dbReference type="STRING" id="1184267.A11Q_2604"/>
<dbReference type="Gene3D" id="3.20.20.70">
    <property type="entry name" value="Aldolase class I"/>
    <property type="match status" value="1"/>
</dbReference>
<name>M4VEA1_9BACT</name>
<dbReference type="KEGG" id="bex:A11Q_2604"/>
<keyword evidence="2" id="KW-1185">Reference proteome</keyword>
<dbReference type="eggNOG" id="COG0535">
    <property type="taxonomic scope" value="Bacteria"/>
</dbReference>
<dbReference type="PATRIC" id="fig|1184267.3.peg.2632"/>
<dbReference type="InterPro" id="IPR013785">
    <property type="entry name" value="Aldolase_TIM"/>
</dbReference>
<evidence type="ECO:0008006" key="3">
    <source>
        <dbReference type="Google" id="ProtNLM"/>
    </source>
</evidence>
<dbReference type="Proteomes" id="UP000012040">
    <property type="component" value="Chromosome"/>
</dbReference>
<accession>M4VEA1</accession>
<gene>
    <name evidence="1" type="ORF">A11Q_2604</name>
</gene>
<dbReference type="AlphaFoldDB" id="M4VEA1"/>
<dbReference type="InterPro" id="IPR058240">
    <property type="entry name" value="rSAM_sf"/>
</dbReference>
<organism evidence="1 2">
    <name type="scientific">Pseudobdellovibrio exovorus JSS</name>
    <dbReference type="NCBI Taxonomy" id="1184267"/>
    <lineage>
        <taxon>Bacteria</taxon>
        <taxon>Pseudomonadati</taxon>
        <taxon>Bdellovibrionota</taxon>
        <taxon>Bdellovibrionia</taxon>
        <taxon>Bdellovibrionales</taxon>
        <taxon>Pseudobdellovibrionaceae</taxon>
        <taxon>Pseudobdellovibrio</taxon>
    </lineage>
</organism>
<evidence type="ECO:0000313" key="2">
    <source>
        <dbReference type="Proteomes" id="UP000012040"/>
    </source>
</evidence>
<reference evidence="1 2" key="1">
    <citation type="journal article" date="2013" name="ISME J.">
        <title>By their genes ye shall know them: genomic signatures of predatory bacteria.</title>
        <authorList>
            <person name="Pasternak Z."/>
            <person name="Pietrokovski S."/>
            <person name="Rotem O."/>
            <person name="Gophna U."/>
            <person name="Lurie-Weinberger M.N."/>
            <person name="Jurkevitch E."/>
        </authorList>
    </citation>
    <scope>NUCLEOTIDE SEQUENCE [LARGE SCALE GENOMIC DNA]</scope>
    <source>
        <strain evidence="1 2">JSS</strain>
    </source>
</reference>
<protein>
    <recommendedName>
        <fullName evidence="3">Radical SAM core domain-containing protein</fullName>
    </recommendedName>
</protein>
<proteinExistence type="predicted"/>
<dbReference type="NCBIfam" id="NF033640">
    <property type="entry name" value="N_Twi_rSAM"/>
    <property type="match status" value="1"/>
</dbReference>
<dbReference type="EMBL" id="CP003537">
    <property type="protein sequence ID" value="AGH96820.1"/>
    <property type="molecule type" value="Genomic_DNA"/>
</dbReference>
<dbReference type="SUPFAM" id="SSF102114">
    <property type="entry name" value="Radical SAM enzymes"/>
    <property type="match status" value="1"/>
</dbReference>
<dbReference type="HOGENOM" id="CLU_595506_0_0_7"/>
<evidence type="ECO:0000313" key="1">
    <source>
        <dbReference type="EMBL" id="AGH96820.1"/>
    </source>
</evidence>
<sequence length="502" mass="58058">MSDPKEPSIKPSALPPNSNLYQVGAEQMRDRLNAISPSLCVAKWKMLTLHLTTGNTHSCHHPVAHPIPLESLSEYPSRLHNTDHKIQERKQMRDGERPSGCQYCWNVEDAAPLSGSSSVPSSDSKPHLSDRHFRSSEWWAKGELEKISSGDAVEKQIYDQKVIPSHVEVNFNQACNLKCIYCSPHLSTEWQREVEKFGPFNLEGHLHHDFETLKQMSLFPLQVPTSENPYVQTFWKWWPELYPELKIFRMTGGEPLLDANTWKVMDYILAHPNPSLELSITSNLCPPKPEILQRFIQYLQRLENEKAIKSFSLYVSCDSVGEQAEYIRSGMNFNLLKKNIHEVMRNTKTVSIGLINTVTALSLPKLTEYLKWVLELRQTYSSGAVENVRNIWLDFPLLVYPTWLNARLLSNSKWENTIAEAIDFMQLHPQKTEGDRMVAGFRAHEVTKLKRDLGVIQKPFDPETQMLNQKKFRQYVDELDRRRGTDFRTTFPELEDFYSKPD</sequence>